<feature type="repeat" description="ANK" evidence="3">
    <location>
        <begin position="106"/>
        <end position="134"/>
    </location>
</feature>
<reference evidence="4" key="2">
    <citation type="submission" date="2023-06" db="EMBL/GenBank/DDBJ databases">
        <authorList>
            <consortium name="Lawrence Berkeley National Laboratory"/>
            <person name="Haridas S."/>
            <person name="Hensen N."/>
            <person name="Bonometti L."/>
            <person name="Westerberg I."/>
            <person name="Brannstrom I.O."/>
            <person name="Guillou S."/>
            <person name="Cros-Aarteil S."/>
            <person name="Calhoun S."/>
            <person name="Kuo A."/>
            <person name="Mondo S."/>
            <person name="Pangilinan J."/>
            <person name="Riley R."/>
            <person name="Labutti K."/>
            <person name="Andreopoulos B."/>
            <person name="Lipzen A."/>
            <person name="Chen C."/>
            <person name="Yanf M."/>
            <person name="Daum C."/>
            <person name="Ng V."/>
            <person name="Clum A."/>
            <person name="Steindorff A."/>
            <person name="Ohm R."/>
            <person name="Martin F."/>
            <person name="Silar P."/>
            <person name="Natvig D."/>
            <person name="Lalanne C."/>
            <person name="Gautier V."/>
            <person name="Ament-Velasquez S.L."/>
            <person name="Kruys A."/>
            <person name="Hutchinson M.I."/>
            <person name="Powell A.J."/>
            <person name="Barry K."/>
            <person name="Miller A.N."/>
            <person name="Grigoriev I.V."/>
            <person name="Debuchy R."/>
            <person name="Gladieux P."/>
            <person name="Thoren M.H."/>
            <person name="Johannesson H."/>
        </authorList>
    </citation>
    <scope>NUCLEOTIDE SEQUENCE</scope>
    <source>
        <strain evidence="4">CBS 118394</strain>
    </source>
</reference>
<comment type="caution">
    <text evidence="4">The sequence shown here is derived from an EMBL/GenBank/DDBJ whole genome shotgun (WGS) entry which is preliminary data.</text>
</comment>
<dbReference type="InterPro" id="IPR051637">
    <property type="entry name" value="Ank_repeat_dom-contain_49"/>
</dbReference>
<accession>A0AAE0I019</accession>
<dbReference type="Pfam" id="PF12796">
    <property type="entry name" value="Ank_2"/>
    <property type="match status" value="1"/>
</dbReference>
<organism evidence="4 5">
    <name type="scientific">Apodospora peruviana</name>
    <dbReference type="NCBI Taxonomy" id="516989"/>
    <lineage>
        <taxon>Eukaryota</taxon>
        <taxon>Fungi</taxon>
        <taxon>Dikarya</taxon>
        <taxon>Ascomycota</taxon>
        <taxon>Pezizomycotina</taxon>
        <taxon>Sordariomycetes</taxon>
        <taxon>Sordariomycetidae</taxon>
        <taxon>Sordariales</taxon>
        <taxon>Lasiosphaeriaceae</taxon>
        <taxon>Apodospora</taxon>
    </lineage>
</organism>
<dbReference type="PANTHER" id="PTHR24180:SF45">
    <property type="entry name" value="POLY [ADP-RIBOSE] POLYMERASE TANKYRASE"/>
    <property type="match status" value="1"/>
</dbReference>
<keyword evidence="5" id="KW-1185">Reference proteome</keyword>
<dbReference type="SMART" id="SM00248">
    <property type="entry name" value="ANK"/>
    <property type="match status" value="4"/>
</dbReference>
<keyword evidence="1" id="KW-0677">Repeat</keyword>
<dbReference type="Gene3D" id="1.25.40.20">
    <property type="entry name" value="Ankyrin repeat-containing domain"/>
    <property type="match status" value="2"/>
</dbReference>
<dbReference type="Proteomes" id="UP001283341">
    <property type="component" value="Unassembled WGS sequence"/>
</dbReference>
<evidence type="ECO:0000256" key="2">
    <source>
        <dbReference type="ARBA" id="ARBA00023043"/>
    </source>
</evidence>
<keyword evidence="2 3" id="KW-0040">ANK repeat</keyword>
<evidence type="ECO:0000313" key="4">
    <source>
        <dbReference type="EMBL" id="KAK3316020.1"/>
    </source>
</evidence>
<sequence>MVPMAAHGFLTGLPNELHFMIGEYLINDTNRGAGAIAALSLTCRRFNAVFESGLYKHNAKHNGGSAMAWGAGRGQIGTMEKALNSGADPNTVRVPLGSMTGCLWHPLHYAARFGHDNVVEWLLDHGSYTDHVDEHLEYAIKYALEEGHVSTAKLLVSREVRQSQPRVTERSYGGAMITAAKYGHAWFFDTTGKTSRTHPFDLETLRNWSRTVMIEACDKHSNVETVTALIKLGVRDDVVDETAPWGSPNPSPLGWAALYSPSPVETVSVLLEAGFRRLKTRRLRGRDNLRNASDYANSDGESTPGMYCACWYTTELSTLEKEQQPLFKVLDWRWNLKWWHLKYPAQALAMFFRHGLVDPNSQDWEGNTLLHFVFLLFNRPDHMWEPEFELDAEAVNVIETRVHQRGRLLDVLLSHGASLSIKNDKGKTVLDVFMDMHKFRVGFARFDLEVLKIMRMVLRAVKRNPSCMTPEDAVYWTSWTEIKTAEFRDSSLTSLDTNTYGAKAHVLDAEGNYDHLKWLLLEKAY</sequence>
<dbReference type="EMBL" id="JAUEDM010000005">
    <property type="protein sequence ID" value="KAK3316020.1"/>
    <property type="molecule type" value="Genomic_DNA"/>
</dbReference>
<dbReference type="InterPro" id="IPR036770">
    <property type="entry name" value="Ankyrin_rpt-contain_sf"/>
</dbReference>
<evidence type="ECO:0000313" key="5">
    <source>
        <dbReference type="Proteomes" id="UP001283341"/>
    </source>
</evidence>
<dbReference type="InterPro" id="IPR002110">
    <property type="entry name" value="Ankyrin_rpt"/>
</dbReference>
<gene>
    <name evidence="4" type="ORF">B0H66DRAFT_624838</name>
</gene>
<evidence type="ECO:0000256" key="3">
    <source>
        <dbReference type="PROSITE-ProRule" id="PRU00023"/>
    </source>
</evidence>
<dbReference type="SUPFAM" id="SSF48403">
    <property type="entry name" value="Ankyrin repeat"/>
    <property type="match status" value="1"/>
</dbReference>
<dbReference type="AlphaFoldDB" id="A0AAE0I019"/>
<proteinExistence type="predicted"/>
<dbReference type="PROSITE" id="PS50088">
    <property type="entry name" value="ANK_REPEAT"/>
    <property type="match status" value="1"/>
</dbReference>
<dbReference type="PROSITE" id="PS50297">
    <property type="entry name" value="ANK_REP_REGION"/>
    <property type="match status" value="1"/>
</dbReference>
<protein>
    <submittedName>
        <fullName evidence="4">Ankyrin repeat-containing domain protein</fullName>
    </submittedName>
</protein>
<name>A0AAE0I019_9PEZI</name>
<evidence type="ECO:0000256" key="1">
    <source>
        <dbReference type="ARBA" id="ARBA00022737"/>
    </source>
</evidence>
<dbReference type="PANTHER" id="PTHR24180">
    <property type="entry name" value="CYCLIN-DEPENDENT KINASE INHIBITOR 2C-RELATED"/>
    <property type="match status" value="1"/>
</dbReference>
<reference evidence="4" key="1">
    <citation type="journal article" date="2023" name="Mol. Phylogenet. Evol.">
        <title>Genome-scale phylogeny and comparative genomics of the fungal order Sordariales.</title>
        <authorList>
            <person name="Hensen N."/>
            <person name="Bonometti L."/>
            <person name="Westerberg I."/>
            <person name="Brannstrom I.O."/>
            <person name="Guillou S."/>
            <person name="Cros-Aarteil S."/>
            <person name="Calhoun S."/>
            <person name="Haridas S."/>
            <person name="Kuo A."/>
            <person name="Mondo S."/>
            <person name="Pangilinan J."/>
            <person name="Riley R."/>
            <person name="LaButti K."/>
            <person name="Andreopoulos B."/>
            <person name="Lipzen A."/>
            <person name="Chen C."/>
            <person name="Yan M."/>
            <person name="Daum C."/>
            <person name="Ng V."/>
            <person name="Clum A."/>
            <person name="Steindorff A."/>
            <person name="Ohm R.A."/>
            <person name="Martin F."/>
            <person name="Silar P."/>
            <person name="Natvig D.O."/>
            <person name="Lalanne C."/>
            <person name="Gautier V."/>
            <person name="Ament-Velasquez S.L."/>
            <person name="Kruys A."/>
            <person name="Hutchinson M.I."/>
            <person name="Powell A.J."/>
            <person name="Barry K."/>
            <person name="Miller A.N."/>
            <person name="Grigoriev I.V."/>
            <person name="Debuchy R."/>
            <person name="Gladieux P."/>
            <person name="Hiltunen Thoren M."/>
            <person name="Johannesson H."/>
        </authorList>
    </citation>
    <scope>NUCLEOTIDE SEQUENCE</scope>
    <source>
        <strain evidence="4">CBS 118394</strain>
    </source>
</reference>